<proteinExistence type="predicted"/>
<feature type="region of interest" description="Disordered" evidence="1">
    <location>
        <begin position="894"/>
        <end position="916"/>
    </location>
</feature>
<sequence length="916" mass="99709">MSEQVDLPWGPTGRTVHLTDPTGLVRDWLVVPAFTWPVPQDHLAELFADAGDPWGAGRWVLTNGPDVAPTKVALHARHPLDRTCPDLAAVTEAGPMQRVTHDGAVREGSWQRRHTGRDGLVDWSRFCYTPEYSEGIAATAVEVDQAEWRTVEIACTGPYLLWIDGEPVGESSAVSYMEPLVSRYPWRFRSGSSTILIATWQVAFREVRHVLRLRLDGPPVQVVIPSPGADEYTSARAEALLERLTVDRWAVAGDDVELSGPAGLRLLVTPDRGAVRTVRLDAVGAAVLALDAETDEVPASMLTTSERRFTLSVDDPRSPVNRELAVGVLPRAHRTVPVGDPERWRSEVLRHAADSSAGTARALARFELDGVGPDPLDLEPALRMITSRSDCADFEAVGLLNLWHRIPAELWPDGGRGQVRDALLEFKYWIDQPGLDAMCYFTENHQFVWHTAEILVGQTFPDERFVNAGMTGREHAAHGSDLARKWLQRKLVGGFSEFDSNAYLAIDSLALASLVEWSTDDALRGKAEALLDKILLTLSANSWKGIHGSAHGRSYTPTLRSGRFEETAPMMWALWGMGSLNSAVLPVTVLTTARHYRVPPVVRAIGSGDCGPDAVWSGRQVYRGRYRRQHDLLDRPYGSDVHVWRTPDVMLSSVQDYRSGLPGLQEHIWGATLGAEIQVFATNPATDSISPSARPNAWAGQRVLPRVRQIGNAVIALHRLPADDVGGTHLWFPQPLFDEVRPAGEWLCGRSGDGYVAVTAEGGLDEVLVGDGAHQSFTPNGRGEAFICVVGGRSTHGSVDEFVASLGSVEYHPRATGEPGVLWTAADGTRAEVTWSGSPTVDGVPIDLDATGVVADPLHLSNPACRSAFGDEQLVAEWAGERLVLDLRRGRRLEPASAVGTSGRSMTGTEGGTDGR</sequence>
<organism evidence="2">
    <name type="scientific">Nakamurella sp. A5-74</name>
    <dbReference type="NCBI Taxonomy" id="3158264"/>
    <lineage>
        <taxon>Bacteria</taxon>
        <taxon>Bacillati</taxon>
        <taxon>Actinomycetota</taxon>
        <taxon>Actinomycetes</taxon>
        <taxon>Nakamurellales</taxon>
        <taxon>Nakamurellaceae</taxon>
        <taxon>Nakamurella</taxon>
    </lineage>
</organism>
<dbReference type="RefSeq" id="WP_353648128.1">
    <property type="nucleotide sequence ID" value="NZ_CP159218.1"/>
</dbReference>
<evidence type="ECO:0000256" key="1">
    <source>
        <dbReference type="SAM" id="MobiDB-lite"/>
    </source>
</evidence>
<gene>
    <name evidence="2" type="ORF">ABLG96_14820</name>
</gene>
<feature type="compositionally biased region" description="Polar residues" evidence="1">
    <location>
        <begin position="899"/>
        <end position="908"/>
    </location>
</feature>
<name>A0AAU8DK28_9ACTN</name>
<accession>A0AAU8DK28</accession>
<protein>
    <recommendedName>
        <fullName evidence="3">Alpha-L-rhamnosidase six-hairpin glycosidase domain-containing protein</fullName>
    </recommendedName>
</protein>
<dbReference type="EMBL" id="CP159218">
    <property type="protein sequence ID" value="XCG62513.1"/>
    <property type="molecule type" value="Genomic_DNA"/>
</dbReference>
<evidence type="ECO:0008006" key="3">
    <source>
        <dbReference type="Google" id="ProtNLM"/>
    </source>
</evidence>
<dbReference type="AlphaFoldDB" id="A0AAU8DK28"/>
<reference evidence="2" key="1">
    <citation type="submission" date="2024-05" db="EMBL/GenBank/DDBJ databases">
        <authorList>
            <person name="Cai S.Y."/>
            <person name="Jin L.M."/>
            <person name="Li H.R."/>
        </authorList>
    </citation>
    <scope>NUCLEOTIDE SEQUENCE</scope>
    <source>
        <strain evidence="2">A5-74</strain>
    </source>
</reference>
<evidence type="ECO:0000313" key="2">
    <source>
        <dbReference type="EMBL" id="XCG62513.1"/>
    </source>
</evidence>